<name>A0AAU9QSW7_9VIBR</name>
<dbReference type="Proteomes" id="UP001295462">
    <property type="component" value="Unassembled WGS sequence"/>
</dbReference>
<protein>
    <submittedName>
        <fullName evidence="1">Uncharacterized protein</fullName>
    </submittedName>
</protein>
<proteinExistence type="predicted"/>
<sequence>MLLNYHLKVLKNHSSCEISQRNFVANFWSKSVIPFNSENVQFLKPVFYPIKIHCKRNFTVEHCVNQSTI</sequence>
<accession>A0AAU9QSW7</accession>
<evidence type="ECO:0000313" key="1">
    <source>
        <dbReference type="EMBL" id="CAH1599008.1"/>
    </source>
</evidence>
<comment type="caution">
    <text evidence="1">The sequence shown here is derived from an EMBL/GenBank/DDBJ whole genome shotgun (WGS) entry which is preliminary data.</text>
</comment>
<organism evidence="1 2">
    <name type="scientific">Vibrio jasicida</name>
    <dbReference type="NCBI Taxonomy" id="766224"/>
    <lineage>
        <taxon>Bacteria</taxon>
        <taxon>Pseudomonadati</taxon>
        <taxon>Pseudomonadota</taxon>
        <taxon>Gammaproteobacteria</taxon>
        <taxon>Vibrionales</taxon>
        <taxon>Vibrionaceae</taxon>
        <taxon>Vibrio</taxon>
    </lineage>
</organism>
<reference evidence="1" key="1">
    <citation type="submission" date="2022-01" db="EMBL/GenBank/DDBJ databases">
        <authorList>
            <person name="Lagorce A."/>
        </authorList>
    </citation>
    <scope>NUCLEOTIDE SEQUENCE</scope>
    <source>
        <strain evidence="1">Th15_F1_A12</strain>
    </source>
</reference>
<gene>
    <name evidence="1" type="ORF">THF1A12_390036</name>
</gene>
<dbReference type="EMBL" id="CAKMUD010000093">
    <property type="protein sequence ID" value="CAH1599008.1"/>
    <property type="molecule type" value="Genomic_DNA"/>
</dbReference>
<dbReference type="AlphaFoldDB" id="A0AAU9QSW7"/>
<evidence type="ECO:0000313" key="2">
    <source>
        <dbReference type="Proteomes" id="UP001295462"/>
    </source>
</evidence>